<name>A0A9C7C900_9VIRU</name>
<sequence length="134" mass="15780">MASNIPFLDGTAILILNNQRNACLYNIQLLQYMINTGYKENVLALEHLLGMRDDQARMVIAYDENIKSIYNCIRHTVREMYNNGIEKPRRIYPPAEGYWDECEELTDPRNIPILCDPRNYAFYYYDNLVYRGGL</sequence>
<reference evidence="1" key="1">
    <citation type="submission" date="2022-10" db="EMBL/GenBank/DDBJ databases">
        <title>Genome sequences of endogenous nimaviruses in decapod crustaceans.</title>
        <authorList>
            <person name="Kawato S."/>
            <person name="Nozaki R."/>
            <person name="Kondo H."/>
            <person name="Hirono I."/>
        </authorList>
    </citation>
    <scope>NUCLEOTIDE SEQUENCE</scope>
    <source>
        <strain evidence="1">Ube2021</strain>
    </source>
</reference>
<protein>
    <submittedName>
        <fullName evidence="1">Uncharacterized protein</fullName>
    </submittedName>
</protein>
<dbReference type="EMBL" id="LC738879">
    <property type="protein sequence ID" value="BDT62891.1"/>
    <property type="molecule type" value="Genomic_DNA"/>
</dbReference>
<organism evidence="1">
    <name type="scientific">Trachysalambria curvirostris majanivirus</name>
    <dbReference type="NCBI Taxonomy" id="2984281"/>
    <lineage>
        <taxon>Viruses</taxon>
        <taxon>Viruses incertae sedis</taxon>
        <taxon>Naldaviricetes</taxon>
        <taxon>Nimaviridae</taxon>
    </lineage>
</organism>
<evidence type="ECO:0000313" key="1">
    <source>
        <dbReference type="EMBL" id="BDT62891.1"/>
    </source>
</evidence>
<proteinExistence type="predicted"/>
<accession>A0A9C7C900</accession>